<protein>
    <submittedName>
        <fullName evidence="2">Uncharacterized protein</fullName>
    </submittedName>
</protein>
<keyword evidence="3" id="KW-1185">Reference proteome</keyword>
<evidence type="ECO:0000256" key="1">
    <source>
        <dbReference type="SAM" id="MobiDB-lite"/>
    </source>
</evidence>
<dbReference type="EMBL" id="JAGEVF010000002">
    <property type="protein sequence ID" value="MBO3115980.1"/>
    <property type="molecule type" value="Genomic_DNA"/>
</dbReference>
<sequence>MKTPNNNQKLKSSKKEDKDLENLDKELKELIRENESRKDGISKILKKIEDNDKSTNSN</sequence>
<evidence type="ECO:0000313" key="3">
    <source>
        <dbReference type="Proteomes" id="UP000676776"/>
    </source>
</evidence>
<comment type="caution">
    <text evidence="2">The sequence shown here is derived from an EMBL/GenBank/DDBJ whole genome shotgun (WGS) entry which is preliminary data.</text>
</comment>
<dbReference type="RefSeq" id="WP_208152742.1">
    <property type="nucleotide sequence ID" value="NZ_JAGEVF010000002.1"/>
</dbReference>
<organism evidence="2 3">
    <name type="scientific">Winogradskyella pelagia</name>
    <dbReference type="NCBI Taxonomy" id="2819984"/>
    <lineage>
        <taxon>Bacteria</taxon>
        <taxon>Pseudomonadati</taxon>
        <taxon>Bacteroidota</taxon>
        <taxon>Flavobacteriia</taxon>
        <taxon>Flavobacteriales</taxon>
        <taxon>Flavobacteriaceae</taxon>
        <taxon>Winogradskyella</taxon>
    </lineage>
</organism>
<gene>
    <name evidence="2" type="ORF">J4050_04435</name>
</gene>
<dbReference type="Proteomes" id="UP000676776">
    <property type="component" value="Unassembled WGS sequence"/>
</dbReference>
<feature type="region of interest" description="Disordered" evidence="1">
    <location>
        <begin position="1"/>
        <end position="21"/>
    </location>
</feature>
<proteinExistence type="predicted"/>
<name>A0ABS3SZS7_9FLAO</name>
<evidence type="ECO:0000313" key="2">
    <source>
        <dbReference type="EMBL" id="MBO3115980.1"/>
    </source>
</evidence>
<accession>A0ABS3SZS7</accession>
<reference evidence="2 3" key="1">
    <citation type="submission" date="2021-03" db="EMBL/GenBank/DDBJ databases">
        <title>Winogradskyella sp. nov., isolated from costal sediment.</title>
        <authorList>
            <person name="Gao C."/>
        </authorList>
    </citation>
    <scope>NUCLEOTIDE SEQUENCE [LARGE SCALE GENOMIC DNA]</scope>
    <source>
        <strain evidence="2 3">DF17</strain>
    </source>
</reference>